<dbReference type="AlphaFoldDB" id="G0P425"/>
<sequence length="418" mass="47928">MTDLILVADVTKEQVLFTSTCFETTHQSHGDTQVVIQVAKHAVPQMPGEIDKDRAIECIDGVLDIIKGSLTVGCFVAPELAPFLAAAAGVCSFVQSIMAFIPHEDPVMKKMEELNDKIVELSEKTQHSFDDMKAFITENNFNLEIVTETSILRKYVQDFLKFGTPESIESLRKAYEENTPLTIAYTLVSLLDQRATNPLVVALDVEDYKTEATFNKWKKVVDVVLGDLQVYKVINSDRMFNELREYLPVYARDHWNRRNQEKSEEVRNHINGLYDKYWLADDAYYTIFFDVYTGLTLKCSYDLKCTDQKDRVITSWDKGEVNAIIYRSRTGNQLSQSDDQDALDEIWEIGKRVHRNYDLKDYLSGINLKLHDDRFYFLCARNASPAIRYAHHFDHKLGPGAWADINGKDGQWLVIGHP</sequence>
<dbReference type="Proteomes" id="UP000008068">
    <property type="component" value="Unassembled WGS sequence"/>
</dbReference>
<dbReference type="PANTHER" id="PTHR31464:SF4">
    <property type="entry name" value="DUF4242 DOMAIN-CONTAINING PROTEIN-RELATED"/>
    <property type="match status" value="1"/>
</dbReference>
<protein>
    <submittedName>
        <fullName evidence="1">Uncharacterized protein</fullName>
    </submittedName>
</protein>
<keyword evidence="2" id="KW-1185">Reference proteome</keyword>
<dbReference type="HOGENOM" id="CLU_040461_1_1_1"/>
<dbReference type="Pfam" id="PF05075">
    <property type="entry name" value="DUF684"/>
    <property type="match status" value="2"/>
</dbReference>
<dbReference type="InParanoid" id="G0P425"/>
<reference evidence="2" key="1">
    <citation type="submission" date="2011-07" db="EMBL/GenBank/DDBJ databases">
        <authorList>
            <consortium name="Caenorhabditis brenneri Sequencing and Analysis Consortium"/>
            <person name="Wilson R.K."/>
        </authorList>
    </citation>
    <scope>NUCLEOTIDE SEQUENCE [LARGE SCALE GENOMIC DNA]</scope>
    <source>
        <strain evidence="2">PB2801</strain>
    </source>
</reference>
<dbReference type="InterPro" id="IPR007767">
    <property type="entry name" value="DUF684"/>
</dbReference>
<evidence type="ECO:0000313" key="2">
    <source>
        <dbReference type="Proteomes" id="UP000008068"/>
    </source>
</evidence>
<name>G0P425_CAEBE</name>
<dbReference type="eggNOG" id="ENOG502TANW">
    <property type="taxonomic scope" value="Eukaryota"/>
</dbReference>
<proteinExistence type="predicted"/>
<gene>
    <name evidence="1" type="ORF">CAEBREN_07245</name>
</gene>
<dbReference type="STRING" id="135651.G0P425"/>
<dbReference type="EMBL" id="GL380056">
    <property type="protein sequence ID" value="EGT44560.1"/>
    <property type="molecule type" value="Genomic_DNA"/>
</dbReference>
<dbReference type="PANTHER" id="PTHR31464">
    <property type="entry name" value="PROTEIN CBG01266"/>
    <property type="match status" value="1"/>
</dbReference>
<accession>G0P425</accession>
<organism evidence="2">
    <name type="scientific">Caenorhabditis brenneri</name>
    <name type="common">Nematode worm</name>
    <dbReference type="NCBI Taxonomy" id="135651"/>
    <lineage>
        <taxon>Eukaryota</taxon>
        <taxon>Metazoa</taxon>
        <taxon>Ecdysozoa</taxon>
        <taxon>Nematoda</taxon>
        <taxon>Chromadorea</taxon>
        <taxon>Rhabditida</taxon>
        <taxon>Rhabditina</taxon>
        <taxon>Rhabditomorpha</taxon>
        <taxon>Rhabditoidea</taxon>
        <taxon>Rhabditidae</taxon>
        <taxon>Peloderinae</taxon>
        <taxon>Caenorhabditis</taxon>
    </lineage>
</organism>
<evidence type="ECO:0000313" key="1">
    <source>
        <dbReference type="EMBL" id="EGT44560.1"/>
    </source>
</evidence>